<sequence length="336" mass="38213">MVVIEFQVVKTHMSHFYNKKKLFQYFFKEHSLSLRNLVDYSNVTSKTGAAEVQKITLNSSFNVPYILSFENVETVLFDFETTSALNIQNALNDLPSLGSNLVSVSQVSSSSPNIKIFRVTFSADLGNVPDLEEKSGNLVMEVEEETRGVASGSNVQLTVQGQHSPLFSLTQTSDNIKAALKKTFGIRCPVSIQEKTEDVHDVYDFETCWSIPEGNLNDNAFCGQCSSRSSSLFYQVNAFSSFKYLCFAYKQNIAFYRIDIQFRDYGGSYHYRSLLVDSIPDNQWHYACFDIVTNLADNIGSFLIHRVKIFYKINQNKTKLIELQKYSKNFSSLKKN</sequence>
<keyword evidence="2" id="KW-1185">Reference proteome</keyword>
<organism evidence="1 2">
    <name type="scientific">Brachionus plicatilis</name>
    <name type="common">Marine rotifer</name>
    <name type="synonym">Brachionus muelleri</name>
    <dbReference type="NCBI Taxonomy" id="10195"/>
    <lineage>
        <taxon>Eukaryota</taxon>
        <taxon>Metazoa</taxon>
        <taxon>Spiralia</taxon>
        <taxon>Gnathifera</taxon>
        <taxon>Rotifera</taxon>
        <taxon>Eurotatoria</taxon>
        <taxon>Monogononta</taxon>
        <taxon>Pseudotrocha</taxon>
        <taxon>Ploima</taxon>
        <taxon>Brachionidae</taxon>
        <taxon>Brachionus</taxon>
    </lineage>
</organism>
<evidence type="ECO:0000313" key="2">
    <source>
        <dbReference type="Proteomes" id="UP000276133"/>
    </source>
</evidence>
<dbReference type="STRING" id="10195.A0A3M7P8F2"/>
<name>A0A3M7P8F2_BRAPC</name>
<evidence type="ECO:0000313" key="1">
    <source>
        <dbReference type="EMBL" id="RMZ95338.1"/>
    </source>
</evidence>
<dbReference type="AlphaFoldDB" id="A0A3M7P8F2"/>
<accession>A0A3M7P8F2</accession>
<gene>
    <name evidence="1" type="ORF">BpHYR1_012838</name>
</gene>
<proteinExistence type="predicted"/>
<dbReference type="Proteomes" id="UP000276133">
    <property type="component" value="Unassembled WGS sequence"/>
</dbReference>
<dbReference type="EMBL" id="REGN01012464">
    <property type="protein sequence ID" value="RMZ95338.1"/>
    <property type="molecule type" value="Genomic_DNA"/>
</dbReference>
<protein>
    <submittedName>
        <fullName evidence="1">Fibrocystin-L-like isoform X1</fullName>
    </submittedName>
</protein>
<reference evidence="1 2" key="1">
    <citation type="journal article" date="2018" name="Sci. Rep.">
        <title>Genomic signatures of local adaptation to the degree of environmental predictability in rotifers.</title>
        <authorList>
            <person name="Franch-Gras L."/>
            <person name="Hahn C."/>
            <person name="Garcia-Roger E.M."/>
            <person name="Carmona M.J."/>
            <person name="Serra M."/>
            <person name="Gomez A."/>
        </authorList>
    </citation>
    <scope>NUCLEOTIDE SEQUENCE [LARGE SCALE GENOMIC DNA]</scope>
    <source>
        <strain evidence="1">HYR1</strain>
    </source>
</reference>
<comment type="caution">
    <text evidence="1">The sequence shown here is derived from an EMBL/GenBank/DDBJ whole genome shotgun (WGS) entry which is preliminary data.</text>
</comment>